<evidence type="ECO:0000256" key="10">
    <source>
        <dbReference type="RuleBase" id="RU366026"/>
    </source>
</evidence>
<proteinExistence type="inferred from homology"/>
<feature type="domain" description="Cobalamin adenosyltransferase-like" evidence="11">
    <location>
        <begin position="22"/>
        <end position="191"/>
    </location>
</feature>
<dbReference type="InterPro" id="IPR016030">
    <property type="entry name" value="CblAdoTrfase-like"/>
</dbReference>
<dbReference type="AlphaFoldDB" id="A0A8J5XM68"/>
<comment type="similarity">
    <text evidence="1 10">Belongs to the Cob(I)alamin adenosyltransferase family.</text>
</comment>
<dbReference type="NCBIfam" id="TIGR00636">
    <property type="entry name" value="PduO_Nterm"/>
    <property type="match status" value="1"/>
</dbReference>
<keyword evidence="13" id="KW-1185">Reference proteome</keyword>
<dbReference type="InterPro" id="IPR036451">
    <property type="entry name" value="CblAdoTrfase-like_sf"/>
</dbReference>
<comment type="function">
    <text evidence="7">Converts cob(I)alamin to adenosylcobalamin (adenosylcob(III)alamin), a coenzyme for methylmalonyl-CoA mutase, therefore participates in the final step of the vitamin B12 conversion. Generates adenosylcobalamin (AdoCbl) and directly delivers the cofactor to MUT in a transfer that is stimulated by ATP-binding to MMAB and gated by MMAA.</text>
</comment>
<organism evidence="12 13">
    <name type="scientific">Diacronema lutheri</name>
    <name type="common">Unicellular marine alga</name>
    <name type="synonym">Monochrysis lutheri</name>
    <dbReference type="NCBI Taxonomy" id="2081491"/>
    <lineage>
        <taxon>Eukaryota</taxon>
        <taxon>Haptista</taxon>
        <taxon>Haptophyta</taxon>
        <taxon>Pavlovophyceae</taxon>
        <taxon>Pavlovales</taxon>
        <taxon>Pavlovaceae</taxon>
        <taxon>Diacronema</taxon>
    </lineage>
</organism>
<dbReference type="OMA" id="HQACTVV"/>
<evidence type="ECO:0000313" key="12">
    <source>
        <dbReference type="EMBL" id="KAG8464267.1"/>
    </source>
</evidence>
<dbReference type="EMBL" id="JAGTXO010000013">
    <property type="protein sequence ID" value="KAG8464267.1"/>
    <property type="molecule type" value="Genomic_DNA"/>
</dbReference>
<evidence type="ECO:0000256" key="2">
    <source>
        <dbReference type="ARBA" id="ARBA00011233"/>
    </source>
</evidence>
<dbReference type="SUPFAM" id="SSF89028">
    <property type="entry name" value="Cobalamin adenosyltransferase-like"/>
    <property type="match status" value="1"/>
</dbReference>
<gene>
    <name evidence="12" type="ORF">KFE25_003330</name>
</gene>
<accession>A0A8J5XM68</accession>
<keyword evidence="4 10" id="KW-0547">Nucleotide-binding</keyword>
<dbReference type="GO" id="GO:0005524">
    <property type="term" value="F:ATP binding"/>
    <property type="evidence" value="ECO:0007669"/>
    <property type="project" value="UniProtKB-UniRule"/>
</dbReference>
<evidence type="ECO:0000256" key="5">
    <source>
        <dbReference type="ARBA" id="ARBA00022840"/>
    </source>
</evidence>
<evidence type="ECO:0000256" key="9">
    <source>
        <dbReference type="ARBA" id="ARBA00075216"/>
    </source>
</evidence>
<evidence type="ECO:0000313" key="13">
    <source>
        <dbReference type="Proteomes" id="UP000751190"/>
    </source>
</evidence>
<dbReference type="GO" id="GO:0009235">
    <property type="term" value="P:cobalamin metabolic process"/>
    <property type="evidence" value="ECO:0007669"/>
    <property type="project" value="UniProtKB-ARBA"/>
</dbReference>
<comment type="caution">
    <text evidence="12">The sequence shown here is derived from an EMBL/GenBank/DDBJ whole genome shotgun (WGS) entry which is preliminary data.</text>
</comment>
<evidence type="ECO:0000256" key="8">
    <source>
        <dbReference type="ARBA" id="ARBA00071654"/>
    </source>
</evidence>
<reference evidence="12" key="1">
    <citation type="submission" date="2021-05" db="EMBL/GenBank/DDBJ databases">
        <title>The genome of the haptophyte Pavlova lutheri (Diacronema luteri, Pavlovales) - a model for lipid biosynthesis in eukaryotic algae.</title>
        <authorList>
            <person name="Hulatt C.J."/>
            <person name="Posewitz M.C."/>
        </authorList>
    </citation>
    <scope>NUCLEOTIDE SEQUENCE</scope>
    <source>
        <strain evidence="12">NIVA-4/92</strain>
    </source>
</reference>
<dbReference type="GO" id="GO:0008817">
    <property type="term" value="F:corrinoid adenosyltransferase activity"/>
    <property type="evidence" value="ECO:0007669"/>
    <property type="project" value="TreeGrafter"/>
</dbReference>
<evidence type="ECO:0000256" key="1">
    <source>
        <dbReference type="ARBA" id="ARBA00007487"/>
    </source>
</evidence>
<keyword evidence="5 10" id="KW-0067">ATP-binding</keyword>
<dbReference type="Proteomes" id="UP000751190">
    <property type="component" value="Unassembled WGS sequence"/>
</dbReference>
<dbReference type="FunFam" id="1.20.1200.10:FF:000001">
    <property type="entry name" value="Cob(I)yrinic acid a,c-diamide adenosyltransferase"/>
    <property type="match status" value="1"/>
</dbReference>
<dbReference type="OrthoDB" id="549173at2759"/>
<comment type="subunit">
    <text evidence="2">Homotrimer.</text>
</comment>
<dbReference type="PANTHER" id="PTHR12213">
    <property type="entry name" value="CORRINOID ADENOSYLTRANSFERASE"/>
    <property type="match status" value="1"/>
</dbReference>
<comment type="catalytic activity">
    <reaction evidence="6">
        <text>cob(I)alamin-[corrinoid adenosyltransferase] + ATP = apo-[corrinoid adenosyltransferase] + adenosylcob(III)alamin + triphosphate</text>
        <dbReference type="Rhea" id="RHEA:56796"/>
        <dbReference type="Rhea" id="RHEA-COMP:14743"/>
        <dbReference type="Rhea" id="RHEA-COMP:14744"/>
        <dbReference type="ChEBI" id="CHEBI:18036"/>
        <dbReference type="ChEBI" id="CHEBI:18408"/>
        <dbReference type="ChEBI" id="CHEBI:30616"/>
        <dbReference type="ChEBI" id="CHEBI:60488"/>
        <dbReference type="ChEBI" id="CHEBI:83228"/>
    </reaction>
    <physiologicalReaction direction="left-to-right" evidence="6">
        <dbReference type="Rhea" id="RHEA:56797"/>
    </physiologicalReaction>
</comment>
<evidence type="ECO:0000256" key="6">
    <source>
        <dbReference type="ARBA" id="ARBA00051988"/>
    </source>
</evidence>
<sequence length="215" mass="23437">MLRSILARAPRLGAAPSRGVRIYTRGGDKGKSSLYNGERRSKADAVFCALGDTDELSASLGVAAEFCAGDTALLRSQITWIQCRLLDIGSVIATPLTTTADEQKRKLAAFDRAETARLEGWIDELERELPPLTNFVLYSGGRCSTLLHLARTICRRAERSTTPLVLAGDTPAEVQEYLNRLSDFLFVAARHAAYAEGKPESAYSKGGLFEVPRKS</sequence>
<dbReference type="Gene3D" id="1.20.1200.10">
    <property type="entry name" value="Cobalamin adenosyltransferase-like"/>
    <property type="match status" value="1"/>
</dbReference>
<evidence type="ECO:0000256" key="4">
    <source>
        <dbReference type="ARBA" id="ARBA00022741"/>
    </source>
</evidence>
<protein>
    <recommendedName>
        <fullName evidence="8">Corrinoid adenosyltransferase MMAB</fullName>
    </recommendedName>
    <alternativeName>
        <fullName evidence="9">ATP:co(I)rrinoid adenosyltransferase MMAB</fullName>
    </alternativeName>
</protein>
<dbReference type="PANTHER" id="PTHR12213:SF0">
    <property type="entry name" value="CORRINOID ADENOSYLTRANSFERASE MMAB"/>
    <property type="match status" value="1"/>
</dbReference>
<name>A0A8J5XM68_DIALT</name>
<evidence type="ECO:0000256" key="7">
    <source>
        <dbReference type="ARBA" id="ARBA00056747"/>
    </source>
</evidence>
<evidence type="ECO:0000259" key="11">
    <source>
        <dbReference type="Pfam" id="PF01923"/>
    </source>
</evidence>
<dbReference type="Pfam" id="PF01923">
    <property type="entry name" value="Cob_adeno_trans"/>
    <property type="match status" value="1"/>
</dbReference>
<keyword evidence="3 10" id="KW-0808">Transferase</keyword>
<evidence type="ECO:0000256" key="3">
    <source>
        <dbReference type="ARBA" id="ARBA00022679"/>
    </source>
</evidence>
<dbReference type="InterPro" id="IPR029499">
    <property type="entry name" value="PduO-typ"/>
</dbReference>